<sequence>MTDATTPNEGQVAKHQVVAYTEKSQDKHESRHIQLVREYGFHPRSKVQVEDGALLPRKFEPFPNDMYGRPLEEIDNFIYEEVVQHIHWTGLATGPNICPEIQTRVPVKAHEQTEI</sequence>
<name>A0A8W7P3F3_ANOCL</name>
<protein>
    <submittedName>
        <fullName evidence="1">Uncharacterized protein</fullName>
    </submittedName>
</protein>
<accession>A0A8W7P3F3</accession>
<proteinExistence type="predicted"/>
<reference evidence="1" key="1">
    <citation type="submission" date="2022-08" db="UniProtKB">
        <authorList>
            <consortium name="EnsemblMetazoa"/>
        </authorList>
    </citation>
    <scope>IDENTIFICATION</scope>
</reference>
<dbReference type="EnsemblMetazoa" id="ACOM025221-RA">
    <property type="protein sequence ID" value="ACOM025221-PA.1"/>
    <property type="gene ID" value="ACOM025221"/>
</dbReference>
<dbReference type="AlphaFoldDB" id="A0A8W7P3F3"/>
<dbReference type="Proteomes" id="UP000075882">
    <property type="component" value="Unassembled WGS sequence"/>
</dbReference>
<evidence type="ECO:0000313" key="1">
    <source>
        <dbReference type="EnsemblMetazoa" id="ACOM025221-PA.1"/>
    </source>
</evidence>
<organism evidence="1">
    <name type="scientific">Anopheles coluzzii</name>
    <name type="common">African malaria mosquito</name>
    <dbReference type="NCBI Taxonomy" id="1518534"/>
    <lineage>
        <taxon>Eukaryota</taxon>
        <taxon>Metazoa</taxon>
        <taxon>Ecdysozoa</taxon>
        <taxon>Arthropoda</taxon>
        <taxon>Hexapoda</taxon>
        <taxon>Insecta</taxon>
        <taxon>Pterygota</taxon>
        <taxon>Neoptera</taxon>
        <taxon>Endopterygota</taxon>
        <taxon>Diptera</taxon>
        <taxon>Nematocera</taxon>
        <taxon>Culicoidea</taxon>
        <taxon>Culicidae</taxon>
        <taxon>Anophelinae</taxon>
        <taxon>Anopheles</taxon>
    </lineage>
</organism>
<dbReference type="VEuPathDB" id="VectorBase:ACON2_035906"/>